<dbReference type="EMBL" id="JANBQB010000301">
    <property type="protein sequence ID" value="KAJ1978070.1"/>
    <property type="molecule type" value="Genomic_DNA"/>
</dbReference>
<dbReference type="OrthoDB" id="10440262at2759"/>
<name>A0A9W8B110_9FUNG</name>
<organism evidence="2 3">
    <name type="scientific">Dimargaris verticillata</name>
    <dbReference type="NCBI Taxonomy" id="2761393"/>
    <lineage>
        <taxon>Eukaryota</taxon>
        <taxon>Fungi</taxon>
        <taxon>Fungi incertae sedis</taxon>
        <taxon>Zoopagomycota</taxon>
        <taxon>Kickxellomycotina</taxon>
        <taxon>Dimargaritomycetes</taxon>
        <taxon>Dimargaritales</taxon>
        <taxon>Dimargaritaceae</taxon>
        <taxon>Dimargaris</taxon>
    </lineage>
</organism>
<comment type="caution">
    <text evidence="2">The sequence shown here is derived from an EMBL/GenBank/DDBJ whole genome shotgun (WGS) entry which is preliminary data.</text>
</comment>
<protein>
    <recommendedName>
        <fullName evidence="4">Secreted protein</fullName>
    </recommendedName>
</protein>
<dbReference type="Proteomes" id="UP001151582">
    <property type="component" value="Unassembled WGS sequence"/>
</dbReference>
<keyword evidence="1" id="KW-0732">Signal</keyword>
<feature type="chain" id="PRO_5040857081" description="Secreted protein" evidence="1">
    <location>
        <begin position="21"/>
        <end position="360"/>
    </location>
</feature>
<reference evidence="2" key="1">
    <citation type="submission" date="2022-07" db="EMBL/GenBank/DDBJ databases">
        <title>Phylogenomic reconstructions and comparative analyses of Kickxellomycotina fungi.</title>
        <authorList>
            <person name="Reynolds N.K."/>
            <person name="Stajich J.E."/>
            <person name="Barry K."/>
            <person name="Grigoriev I.V."/>
            <person name="Crous P."/>
            <person name="Smith M.E."/>
        </authorList>
    </citation>
    <scope>NUCLEOTIDE SEQUENCE</scope>
    <source>
        <strain evidence="2">RSA 567</strain>
    </source>
</reference>
<sequence length="360" mass="40223">MARISLWLLATVAAVGLVHAIPMPETGRETTDASPAKTIPALPSALLTFIGLHTLLDGAQAELGYMVHKILKYLGFGRQSRHDKQDKFELQYPDLFPKALFRERAIPQLVEPWLAGRFDQSFRHDKAQHSLSKLGKDLGINYCFAVIDALFEVLKNPDLLQSFEAITNKVLPGQQGKRDIVLDGQASAATNPAPSQDVNAFIGSFWLKVIGNGDVKQLRYFLVNMLVFQIIPNIFRQMMDVNEYTDALKLAQQISKIPGFAWAVKACRGNAPNYFEHIMIHAACQESRVADSIFHDAKSAGNVDVDLVYKCLKGYESNSPFQVLKGIFSLEPPADPDAWQKQKQKECQPLTVKYVRFSMA</sequence>
<feature type="signal peptide" evidence="1">
    <location>
        <begin position="1"/>
        <end position="20"/>
    </location>
</feature>
<evidence type="ECO:0008006" key="4">
    <source>
        <dbReference type="Google" id="ProtNLM"/>
    </source>
</evidence>
<dbReference type="AlphaFoldDB" id="A0A9W8B110"/>
<proteinExistence type="predicted"/>
<evidence type="ECO:0000313" key="3">
    <source>
        <dbReference type="Proteomes" id="UP001151582"/>
    </source>
</evidence>
<accession>A0A9W8B110</accession>
<evidence type="ECO:0000313" key="2">
    <source>
        <dbReference type="EMBL" id="KAJ1978070.1"/>
    </source>
</evidence>
<keyword evidence="3" id="KW-1185">Reference proteome</keyword>
<evidence type="ECO:0000256" key="1">
    <source>
        <dbReference type="SAM" id="SignalP"/>
    </source>
</evidence>
<gene>
    <name evidence="2" type="ORF">H4R34_003341</name>
</gene>